<gene>
    <name evidence="2" type="ORF">LshimejAT787_1202010</name>
</gene>
<feature type="region of interest" description="Disordered" evidence="1">
    <location>
        <begin position="84"/>
        <end position="121"/>
    </location>
</feature>
<organism evidence="2 3">
    <name type="scientific">Lyophyllum shimeji</name>
    <name type="common">Hon-shimeji</name>
    <name type="synonym">Tricholoma shimeji</name>
    <dbReference type="NCBI Taxonomy" id="47721"/>
    <lineage>
        <taxon>Eukaryota</taxon>
        <taxon>Fungi</taxon>
        <taxon>Dikarya</taxon>
        <taxon>Basidiomycota</taxon>
        <taxon>Agaricomycotina</taxon>
        <taxon>Agaricomycetes</taxon>
        <taxon>Agaricomycetidae</taxon>
        <taxon>Agaricales</taxon>
        <taxon>Tricholomatineae</taxon>
        <taxon>Lyophyllaceae</taxon>
        <taxon>Lyophyllum</taxon>
    </lineage>
</organism>
<feature type="compositionally biased region" description="Basic and acidic residues" evidence="1">
    <location>
        <begin position="94"/>
        <end position="105"/>
    </location>
</feature>
<protein>
    <submittedName>
        <fullName evidence="2">Uncharacterized protein</fullName>
    </submittedName>
</protein>
<dbReference type="EMBL" id="BRPK01000012">
    <property type="protein sequence ID" value="GLB42752.1"/>
    <property type="molecule type" value="Genomic_DNA"/>
</dbReference>
<keyword evidence="3" id="KW-1185">Reference proteome</keyword>
<comment type="caution">
    <text evidence="2">The sequence shown here is derived from an EMBL/GenBank/DDBJ whole genome shotgun (WGS) entry which is preliminary data.</text>
</comment>
<dbReference type="AlphaFoldDB" id="A0A9P3PWW4"/>
<reference evidence="2" key="1">
    <citation type="submission" date="2022-07" db="EMBL/GenBank/DDBJ databases">
        <title>The genome of Lyophyllum shimeji provides insight into the initial evolution of ectomycorrhizal fungal genome.</title>
        <authorList>
            <person name="Kobayashi Y."/>
            <person name="Shibata T."/>
            <person name="Hirakawa H."/>
            <person name="Shigenobu S."/>
            <person name="Nishiyama T."/>
            <person name="Yamada A."/>
            <person name="Hasebe M."/>
            <person name="Kawaguchi M."/>
        </authorList>
    </citation>
    <scope>NUCLEOTIDE SEQUENCE</scope>
    <source>
        <strain evidence="2">AT787</strain>
    </source>
</reference>
<evidence type="ECO:0000313" key="3">
    <source>
        <dbReference type="Proteomes" id="UP001063166"/>
    </source>
</evidence>
<proteinExistence type="predicted"/>
<accession>A0A9P3PWW4</accession>
<dbReference type="Proteomes" id="UP001063166">
    <property type="component" value="Unassembled WGS sequence"/>
</dbReference>
<evidence type="ECO:0000256" key="1">
    <source>
        <dbReference type="SAM" id="MobiDB-lite"/>
    </source>
</evidence>
<sequence>MGRLPRSIAELAVVSRGSQAVGLKFRMPIDGDVESLRNPTVDVGRSDAIDKSRADATRFVYAFVTLAGFELYCCSFFHGTTALRSPENPVSQQHPEDESSPEMRLRQGGTQRGNTLGKEAEATQTTTMQFSPKETGVRFKDSARKTICDLGVPEENVDAVIHAVATAFGSAGATEGEQAIELHSDPALLCED</sequence>
<evidence type="ECO:0000313" key="2">
    <source>
        <dbReference type="EMBL" id="GLB42752.1"/>
    </source>
</evidence>
<name>A0A9P3PWW4_LYOSH</name>